<evidence type="ECO:0000313" key="2">
    <source>
        <dbReference type="WBParaSite" id="PEQ_0001225501-mRNA-1"/>
    </source>
</evidence>
<evidence type="ECO:0000313" key="1">
    <source>
        <dbReference type="Proteomes" id="UP000887564"/>
    </source>
</evidence>
<dbReference type="WBParaSite" id="PEQ_0001225501-mRNA-1">
    <property type="protein sequence ID" value="PEQ_0001225501-mRNA-1"/>
    <property type="gene ID" value="PEQ_0001225501"/>
</dbReference>
<sequence length="95" mass="10312">MGDPCPVVPLASHIGVGDAERYGPRWECLARCTKRSEQSARQDLCYVRHMGGNSSKRAAVYSALGMDDAAFVSKDTEVVELVANMTSKMEMTGRG</sequence>
<name>A0A914S0G1_PAREQ</name>
<proteinExistence type="predicted"/>
<reference evidence="2" key="1">
    <citation type="submission" date="2022-11" db="UniProtKB">
        <authorList>
            <consortium name="WormBaseParasite"/>
        </authorList>
    </citation>
    <scope>IDENTIFICATION</scope>
</reference>
<keyword evidence="1" id="KW-1185">Reference proteome</keyword>
<dbReference type="AlphaFoldDB" id="A0A914S0G1"/>
<accession>A0A914S0G1</accession>
<dbReference type="Proteomes" id="UP000887564">
    <property type="component" value="Unplaced"/>
</dbReference>
<organism evidence="1 2">
    <name type="scientific">Parascaris equorum</name>
    <name type="common">Equine roundworm</name>
    <dbReference type="NCBI Taxonomy" id="6256"/>
    <lineage>
        <taxon>Eukaryota</taxon>
        <taxon>Metazoa</taxon>
        <taxon>Ecdysozoa</taxon>
        <taxon>Nematoda</taxon>
        <taxon>Chromadorea</taxon>
        <taxon>Rhabditida</taxon>
        <taxon>Spirurina</taxon>
        <taxon>Ascaridomorpha</taxon>
        <taxon>Ascaridoidea</taxon>
        <taxon>Ascarididae</taxon>
        <taxon>Parascaris</taxon>
    </lineage>
</organism>
<protein>
    <submittedName>
        <fullName evidence="2">Uncharacterized protein</fullName>
    </submittedName>
</protein>